<accession>A0A0F9E352</accession>
<organism evidence="1">
    <name type="scientific">marine sediment metagenome</name>
    <dbReference type="NCBI Taxonomy" id="412755"/>
    <lineage>
        <taxon>unclassified sequences</taxon>
        <taxon>metagenomes</taxon>
        <taxon>ecological metagenomes</taxon>
    </lineage>
</organism>
<proteinExistence type="predicted"/>
<reference evidence="1" key="1">
    <citation type="journal article" date="2015" name="Nature">
        <title>Complex archaea that bridge the gap between prokaryotes and eukaryotes.</title>
        <authorList>
            <person name="Spang A."/>
            <person name="Saw J.H."/>
            <person name="Jorgensen S.L."/>
            <person name="Zaremba-Niedzwiedzka K."/>
            <person name="Martijn J."/>
            <person name="Lind A.E."/>
            <person name="van Eijk R."/>
            <person name="Schleper C."/>
            <person name="Guy L."/>
            <person name="Ettema T.J."/>
        </authorList>
    </citation>
    <scope>NUCLEOTIDE SEQUENCE</scope>
</reference>
<protein>
    <submittedName>
        <fullName evidence="1">Uncharacterized protein</fullName>
    </submittedName>
</protein>
<dbReference type="AlphaFoldDB" id="A0A0F9E352"/>
<name>A0A0F9E352_9ZZZZ</name>
<dbReference type="EMBL" id="LAZR01038843">
    <property type="protein sequence ID" value="KKL18508.1"/>
    <property type="molecule type" value="Genomic_DNA"/>
</dbReference>
<sequence>MDRSTLIAEVISIHTARCGLLIEKNKDYATEDFLSNFKRMQKLCKVLDIDVRRSPGDNARYLMLLKMDRWCNLLSKGTPPKNESIRDTVLDLHNYIDLAYACDIEKGV</sequence>
<gene>
    <name evidence="1" type="ORF">LCGC14_2474810</name>
</gene>
<evidence type="ECO:0000313" key="1">
    <source>
        <dbReference type="EMBL" id="KKL18508.1"/>
    </source>
</evidence>
<comment type="caution">
    <text evidence="1">The sequence shown here is derived from an EMBL/GenBank/DDBJ whole genome shotgun (WGS) entry which is preliminary data.</text>
</comment>